<keyword evidence="2" id="KW-1185">Reference proteome</keyword>
<comment type="caution">
    <text evidence="1">The sequence shown here is derived from an EMBL/GenBank/DDBJ whole genome shotgun (WGS) entry which is preliminary data.</text>
</comment>
<name>A0ABQ9ZS61_9CRUS</name>
<proteinExistence type="predicted"/>
<organism evidence="1 2">
    <name type="scientific">Daphnia magna</name>
    <dbReference type="NCBI Taxonomy" id="35525"/>
    <lineage>
        <taxon>Eukaryota</taxon>
        <taxon>Metazoa</taxon>
        <taxon>Ecdysozoa</taxon>
        <taxon>Arthropoda</taxon>
        <taxon>Crustacea</taxon>
        <taxon>Branchiopoda</taxon>
        <taxon>Diplostraca</taxon>
        <taxon>Cladocera</taxon>
        <taxon>Anomopoda</taxon>
        <taxon>Daphniidae</taxon>
        <taxon>Daphnia</taxon>
    </lineage>
</organism>
<sequence length="91" mass="10604">MVLDRTVKNVGYVRNCWLIGTFHREREVTMTFLTRNSNGARPKLMLHNELRSSPQRLRIKSNDFKELLTRQKKVLTACDVREATLISRASS</sequence>
<protein>
    <submittedName>
        <fullName evidence="1">Uncharacterized protein</fullName>
    </submittedName>
</protein>
<reference evidence="1 2" key="1">
    <citation type="journal article" date="2023" name="Nucleic Acids Res.">
        <title>The hologenome of Daphnia magna reveals possible DNA methylation and microbiome-mediated evolution of the host genome.</title>
        <authorList>
            <person name="Chaturvedi A."/>
            <person name="Li X."/>
            <person name="Dhandapani V."/>
            <person name="Marshall H."/>
            <person name="Kissane S."/>
            <person name="Cuenca-Cambronero M."/>
            <person name="Asole G."/>
            <person name="Calvet F."/>
            <person name="Ruiz-Romero M."/>
            <person name="Marangio P."/>
            <person name="Guigo R."/>
            <person name="Rago D."/>
            <person name="Mirbahai L."/>
            <person name="Eastwood N."/>
            <person name="Colbourne J.K."/>
            <person name="Zhou J."/>
            <person name="Mallon E."/>
            <person name="Orsini L."/>
        </authorList>
    </citation>
    <scope>NUCLEOTIDE SEQUENCE [LARGE SCALE GENOMIC DNA]</scope>
    <source>
        <strain evidence="1">LRV0_1</strain>
    </source>
</reference>
<evidence type="ECO:0000313" key="1">
    <source>
        <dbReference type="EMBL" id="KAK4015566.1"/>
    </source>
</evidence>
<dbReference type="Proteomes" id="UP001234178">
    <property type="component" value="Unassembled WGS sequence"/>
</dbReference>
<dbReference type="EMBL" id="JAOYFB010000005">
    <property type="protein sequence ID" value="KAK4015566.1"/>
    <property type="molecule type" value="Genomic_DNA"/>
</dbReference>
<evidence type="ECO:0000313" key="2">
    <source>
        <dbReference type="Proteomes" id="UP001234178"/>
    </source>
</evidence>
<gene>
    <name evidence="1" type="ORF">OUZ56_030540</name>
</gene>
<accession>A0ABQ9ZS61</accession>